<dbReference type="EMBL" id="FLQP01000002">
    <property type="protein sequence ID" value="SBS60292.1"/>
    <property type="molecule type" value="Genomic_DNA"/>
</dbReference>
<evidence type="ECO:0000313" key="2">
    <source>
        <dbReference type="Proteomes" id="UP000092876"/>
    </source>
</evidence>
<proteinExistence type="predicted"/>
<dbReference type="AlphaFoldDB" id="A0A1C3IFT7"/>
<organism evidence="1 2">
    <name type="scientific">Vibrio atlanticus</name>
    <dbReference type="NCBI Taxonomy" id="693153"/>
    <lineage>
        <taxon>Bacteria</taxon>
        <taxon>Pseudomonadati</taxon>
        <taxon>Pseudomonadota</taxon>
        <taxon>Gammaproteobacteria</taxon>
        <taxon>Vibrionales</taxon>
        <taxon>Vibrionaceae</taxon>
        <taxon>Vibrio</taxon>
    </lineage>
</organism>
<reference evidence="2" key="1">
    <citation type="submission" date="2016-06" db="EMBL/GenBank/DDBJ databases">
        <authorList>
            <person name="Rodrigo-Torres Lidia"/>
            <person name="Arahal R.David."/>
        </authorList>
    </citation>
    <scope>NUCLEOTIDE SEQUENCE [LARGE SCALE GENOMIC DNA]</scope>
    <source>
        <strain evidence="2">CECT 7223</strain>
    </source>
</reference>
<gene>
    <name evidence="1" type="ORF">VAT7223_00100</name>
</gene>
<name>A0A1C3IFT7_9VIBR</name>
<protein>
    <submittedName>
        <fullName evidence="1">Uncharacterized protein</fullName>
    </submittedName>
</protein>
<dbReference type="Proteomes" id="UP000092876">
    <property type="component" value="Unassembled WGS sequence"/>
</dbReference>
<accession>A0A1C3IFT7</accession>
<evidence type="ECO:0000313" key="1">
    <source>
        <dbReference type="EMBL" id="SBS60292.1"/>
    </source>
</evidence>
<sequence>MGILFEEQKSPAISWAKKKKGKAESVIRQHFSYRMFLVSQF</sequence>